<dbReference type="Gene3D" id="3.10.450.50">
    <property type="match status" value="1"/>
</dbReference>
<dbReference type="SUPFAM" id="SSF54427">
    <property type="entry name" value="NTF2-like"/>
    <property type="match status" value="1"/>
</dbReference>
<organism evidence="1 2">
    <name type="scientific">Pseudonocardia eucalypti</name>
    <dbReference type="NCBI Taxonomy" id="648755"/>
    <lineage>
        <taxon>Bacteria</taxon>
        <taxon>Bacillati</taxon>
        <taxon>Actinomycetota</taxon>
        <taxon>Actinomycetes</taxon>
        <taxon>Pseudonocardiales</taxon>
        <taxon>Pseudonocardiaceae</taxon>
        <taxon>Pseudonocardia</taxon>
    </lineage>
</organism>
<name>A0ABP9PL22_9PSEU</name>
<comment type="caution">
    <text evidence="1">The sequence shown here is derived from an EMBL/GenBank/DDBJ whole genome shotgun (WGS) entry which is preliminary data.</text>
</comment>
<proteinExistence type="predicted"/>
<protein>
    <submittedName>
        <fullName evidence="1">Nuclear transport factor 2 family protein</fullName>
    </submittedName>
</protein>
<dbReference type="EMBL" id="BAABJP010000004">
    <property type="protein sequence ID" value="GAA5148198.1"/>
    <property type="molecule type" value="Genomic_DNA"/>
</dbReference>
<evidence type="ECO:0000313" key="2">
    <source>
        <dbReference type="Proteomes" id="UP001428817"/>
    </source>
</evidence>
<evidence type="ECO:0000313" key="1">
    <source>
        <dbReference type="EMBL" id="GAA5148198.1"/>
    </source>
</evidence>
<reference evidence="2" key="1">
    <citation type="journal article" date="2019" name="Int. J. Syst. Evol. Microbiol.">
        <title>The Global Catalogue of Microorganisms (GCM) 10K type strain sequencing project: providing services to taxonomists for standard genome sequencing and annotation.</title>
        <authorList>
            <consortium name="The Broad Institute Genomics Platform"/>
            <consortium name="The Broad Institute Genome Sequencing Center for Infectious Disease"/>
            <person name="Wu L."/>
            <person name="Ma J."/>
        </authorList>
    </citation>
    <scope>NUCLEOTIDE SEQUENCE [LARGE SCALE GENOMIC DNA]</scope>
    <source>
        <strain evidence="2">JCM 18303</strain>
    </source>
</reference>
<sequence length="138" mass="14819">MSESAGLTLEQMVASFTRFGRAMETQNLSEMRAAVVPDFTWTIPGSNLLSGVTVGPDQAVERGRAIARFGLKAEFLSTTVTGPLSLEVVIRDVGSHNGRTLDLTSTDRATFSPDGRLVTLTNHVRDSGTVERANAFFG</sequence>
<keyword evidence="2" id="KW-1185">Reference proteome</keyword>
<accession>A0ABP9PL22</accession>
<dbReference type="Proteomes" id="UP001428817">
    <property type="component" value="Unassembled WGS sequence"/>
</dbReference>
<dbReference type="InterPro" id="IPR032710">
    <property type="entry name" value="NTF2-like_dom_sf"/>
</dbReference>
<gene>
    <name evidence="1" type="ORF">GCM10023321_10120</name>
</gene>